<reference evidence="2 3" key="1">
    <citation type="submission" date="2023-07" db="EMBL/GenBank/DDBJ databases">
        <authorList>
            <person name="Girao M."/>
            <person name="Carvalho M.F."/>
        </authorList>
    </citation>
    <scope>NUCLEOTIDE SEQUENCE [LARGE SCALE GENOMIC DNA]</scope>
    <source>
        <strain evidence="2 3">66/93</strain>
    </source>
</reference>
<evidence type="ECO:0000313" key="2">
    <source>
        <dbReference type="EMBL" id="MEE2049806.1"/>
    </source>
</evidence>
<dbReference type="InterPro" id="IPR002575">
    <property type="entry name" value="Aminoglycoside_PTrfase"/>
</dbReference>
<dbReference type="Proteomes" id="UP001348641">
    <property type="component" value="Unassembled WGS sequence"/>
</dbReference>
<dbReference type="SUPFAM" id="SSF56112">
    <property type="entry name" value="Protein kinase-like (PK-like)"/>
    <property type="match status" value="1"/>
</dbReference>
<sequence>MDEPSPTLTTDTALRTAAHIAGEFSWSCLDAHVLGPVGENASVLLPREQLVLRICAVESYERARRELRLAGWLRDSGVPAARMFGGVDTPLLYKNWAVTVWQYVPGVRPAPIGLIGTVLRRLHELTDPPDMELPSLDPFDGIDGYIDQAQLNSEETSFLRHRLDRLRSDYARLEPGLPPGPVHGDAHRKNIVQDSNGNPVLLDLERFSTGLREWDLVVAAVYERLGWYTPAEYAAFTAAYGWDIRAWSGFETTAAVRELRMTAWLCARTGREPHLLPEARRRIASLGQTSGAKRWRPGT</sequence>
<organism evidence="2 3">
    <name type="scientific">Nocardiopsis tropica</name>
    <dbReference type="NCBI Taxonomy" id="109330"/>
    <lineage>
        <taxon>Bacteria</taxon>
        <taxon>Bacillati</taxon>
        <taxon>Actinomycetota</taxon>
        <taxon>Actinomycetes</taxon>
        <taxon>Streptosporangiales</taxon>
        <taxon>Nocardiopsidaceae</taxon>
        <taxon>Nocardiopsis</taxon>
    </lineage>
</organism>
<dbReference type="EC" id="2.7.1.-" evidence="2"/>
<keyword evidence="2" id="KW-0808">Transferase</keyword>
<feature type="domain" description="Aminoglycoside phosphotransferase" evidence="1">
    <location>
        <begin position="47"/>
        <end position="248"/>
    </location>
</feature>
<evidence type="ECO:0000259" key="1">
    <source>
        <dbReference type="Pfam" id="PF01636"/>
    </source>
</evidence>
<gene>
    <name evidence="2" type="ORF">Q8A49_04785</name>
</gene>
<dbReference type="GO" id="GO:0016740">
    <property type="term" value="F:transferase activity"/>
    <property type="evidence" value="ECO:0007669"/>
    <property type="project" value="UniProtKB-KW"/>
</dbReference>
<dbReference type="InterPro" id="IPR011009">
    <property type="entry name" value="Kinase-like_dom_sf"/>
</dbReference>
<proteinExistence type="predicted"/>
<evidence type="ECO:0000313" key="3">
    <source>
        <dbReference type="Proteomes" id="UP001348641"/>
    </source>
</evidence>
<dbReference type="Gene3D" id="3.90.1200.10">
    <property type="match status" value="1"/>
</dbReference>
<name>A0ABU7KKL4_9ACTN</name>
<dbReference type="Pfam" id="PF01636">
    <property type="entry name" value="APH"/>
    <property type="match status" value="1"/>
</dbReference>
<accession>A0ABU7KKL4</accession>
<dbReference type="RefSeq" id="WP_330157065.1">
    <property type="nucleotide sequence ID" value="NZ_BAAAJA010000011.1"/>
</dbReference>
<comment type="caution">
    <text evidence="2">The sequence shown here is derived from an EMBL/GenBank/DDBJ whole genome shotgun (WGS) entry which is preliminary data.</text>
</comment>
<dbReference type="EMBL" id="JAUUCC010000008">
    <property type="protein sequence ID" value="MEE2049806.1"/>
    <property type="molecule type" value="Genomic_DNA"/>
</dbReference>
<protein>
    <submittedName>
        <fullName evidence="2">Aminoglycoside phosphotransferase family protein</fullName>
        <ecNumber evidence="2">2.7.1.-</ecNumber>
    </submittedName>
</protein>